<keyword evidence="5" id="KW-1185">Reference proteome</keyword>
<evidence type="ECO:0000256" key="1">
    <source>
        <dbReference type="ARBA" id="ARBA00023122"/>
    </source>
</evidence>
<dbReference type="PATRIC" id="fig|94132.3.peg.3083"/>
<sequence length="146" mass="15878">MTTVADILKSKSIRTVHTIEAAASALDAVKRMTDANVGALVVLDQGQVIGILSERDCARKVILSARAAAQTPVREIMSAPVLVVQSSRTNDECMALMTENRLRHLPVVDDRRLVGMVSIGDLVKQAVADQRFVIEQLEHYISGDRG</sequence>
<dbReference type="CDD" id="cd04623">
    <property type="entry name" value="CBS_pair_bac_euk"/>
    <property type="match status" value="1"/>
</dbReference>
<dbReference type="PANTHER" id="PTHR43080">
    <property type="entry name" value="CBS DOMAIN-CONTAINING PROTEIN CBSX3, MITOCHONDRIAL"/>
    <property type="match status" value="1"/>
</dbReference>
<keyword evidence="1 2" id="KW-0129">CBS domain</keyword>
<dbReference type="AlphaFoldDB" id="A0A127JVP0"/>
<evidence type="ECO:0000313" key="5">
    <source>
        <dbReference type="Proteomes" id="UP000070433"/>
    </source>
</evidence>
<dbReference type="SUPFAM" id="SSF54631">
    <property type="entry name" value="CBS-domain pair"/>
    <property type="match status" value="1"/>
</dbReference>
<accession>A0A127JVP0</accession>
<proteinExistence type="predicted"/>
<dbReference type="Gene3D" id="3.10.580.10">
    <property type="entry name" value="CBS-domain"/>
    <property type="match status" value="1"/>
</dbReference>
<dbReference type="PROSITE" id="PS51371">
    <property type="entry name" value="CBS"/>
    <property type="match status" value="2"/>
</dbReference>
<dbReference type="SMART" id="SM00116">
    <property type="entry name" value="CBS"/>
    <property type="match status" value="2"/>
</dbReference>
<dbReference type="InterPro" id="IPR046342">
    <property type="entry name" value="CBS_dom_sf"/>
</dbReference>
<dbReference type="InterPro" id="IPR044725">
    <property type="entry name" value="CBSX3_CBS_dom"/>
</dbReference>
<evidence type="ECO:0000259" key="3">
    <source>
        <dbReference type="PROSITE" id="PS51371"/>
    </source>
</evidence>
<dbReference type="EMBL" id="CP010951">
    <property type="protein sequence ID" value="AMO23949.1"/>
    <property type="molecule type" value="Genomic_DNA"/>
</dbReference>
<organism evidence="4 5">
    <name type="scientific">Ramlibacter tataouinensis</name>
    <dbReference type="NCBI Taxonomy" id="94132"/>
    <lineage>
        <taxon>Bacteria</taxon>
        <taxon>Pseudomonadati</taxon>
        <taxon>Pseudomonadota</taxon>
        <taxon>Betaproteobacteria</taxon>
        <taxon>Burkholderiales</taxon>
        <taxon>Comamonadaceae</taxon>
        <taxon>Ramlibacter</taxon>
    </lineage>
</organism>
<feature type="domain" description="CBS" evidence="3">
    <location>
        <begin position="12"/>
        <end position="68"/>
    </location>
</feature>
<dbReference type="Proteomes" id="UP000070433">
    <property type="component" value="Chromosome"/>
</dbReference>
<protein>
    <submittedName>
        <fullName evidence="4">Inosine-5-monophosphate dehydrogenase</fullName>
    </submittedName>
</protein>
<reference evidence="4 5" key="1">
    <citation type="journal article" date="2014" name="Int. J. Syst. Evol. Microbiol.">
        <title>Ramlibacter solisilvae sp. nov., isolated from forest soil, and emended description of the genus Ramlibacter.</title>
        <authorList>
            <person name="Lee H.J."/>
            <person name="Lee S.H."/>
            <person name="Lee S.S."/>
            <person name="Lee J.S."/>
            <person name="Kim Y."/>
            <person name="Kim S.C."/>
            <person name="Jeon C.O."/>
        </authorList>
    </citation>
    <scope>NUCLEOTIDE SEQUENCE [LARGE SCALE GENOMIC DNA]</scope>
    <source>
        <strain evidence="4 5">5-10</strain>
    </source>
</reference>
<dbReference type="PANTHER" id="PTHR43080:SF2">
    <property type="entry name" value="CBS DOMAIN-CONTAINING PROTEIN"/>
    <property type="match status" value="1"/>
</dbReference>
<evidence type="ECO:0000313" key="4">
    <source>
        <dbReference type="EMBL" id="AMO23949.1"/>
    </source>
</evidence>
<feature type="domain" description="CBS" evidence="3">
    <location>
        <begin position="77"/>
        <end position="133"/>
    </location>
</feature>
<dbReference type="OrthoDB" id="9807125at2"/>
<dbReference type="RefSeq" id="WP_061501086.1">
    <property type="nucleotide sequence ID" value="NZ_CP010951.1"/>
</dbReference>
<gene>
    <name evidence="4" type="ORF">UC35_15120</name>
</gene>
<evidence type="ECO:0000256" key="2">
    <source>
        <dbReference type="PROSITE-ProRule" id="PRU00703"/>
    </source>
</evidence>
<dbReference type="Pfam" id="PF00571">
    <property type="entry name" value="CBS"/>
    <property type="match status" value="2"/>
</dbReference>
<dbReference type="InterPro" id="IPR000644">
    <property type="entry name" value="CBS_dom"/>
</dbReference>
<name>A0A127JVP0_9BURK</name>
<dbReference type="InterPro" id="IPR051257">
    <property type="entry name" value="Diverse_CBS-Domain"/>
</dbReference>